<proteinExistence type="predicted"/>
<keyword evidence="1" id="KW-0472">Membrane</keyword>
<feature type="transmembrane region" description="Helical" evidence="1">
    <location>
        <begin position="31"/>
        <end position="55"/>
    </location>
</feature>
<gene>
    <name evidence="2" type="ORF">GPA21_08510</name>
</gene>
<feature type="non-terminal residue" evidence="2">
    <location>
        <position position="1"/>
    </location>
</feature>
<sequence length="59" mass="6676">WVTLRAVWWAFFGVRRKTDYHRDATSLDPRAIVIAGVLGGLVFVLVIVAFVRFIVATTQ</sequence>
<dbReference type="AlphaFoldDB" id="A0A972FAA8"/>
<name>A0A972FAA8_9RHOO</name>
<keyword evidence="1" id="KW-1133">Transmembrane helix</keyword>
<protein>
    <submittedName>
        <fullName evidence="2">DUF2970 domain-containing protein</fullName>
    </submittedName>
</protein>
<keyword evidence="1" id="KW-0812">Transmembrane</keyword>
<comment type="caution">
    <text evidence="2">The sequence shown here is derived from an EMBL/GenBank/DDBJ whole genome shotgun (WGS) entry which is preliminary data.</text>
</comment>
<evidence type="ECO:0000313" key="3">
    <source>
        <dbReference type="Proteomes" id="UP000599523"/>
    </source>
</evidence>
<dbReference type="Pfam" id="PF11174">
    <property type="entry name" value="DUF2970"/>
    <property type="match status" value="1"/>
</dbReference>
<dbReference type="RefSeq" id="WP_168987773.1">
    <property type="nucleotide sequence ID" value="NZ_CAWPHM010000265.1"/>
</dbReference>
<dbReference type="InterPro" id="IPR021344">
    <property type="entry name" value="DUF2970"/>
</dbReference>
<dbReference type="EMBL" id="WTVM01000040">
    <property type="protein sequence ID" value="NMG03014.1"/>
    <property type="molecule type" value="Genomic_DNA"/>
</dbReference>
<dbReference type="Proteomes" id="UP000599523">
    <property type="component" value="Unassembled WGS sequence"/>
</dbReference>
<reference evidence="2" key="1">
    <citation type="submission" date="2019-12" db="EMBL/GenBank/DDBJ databases">
        <title>Comparative genomics gives insights into the taxonomy of the Azoarcus-Aromatoleum group and reveals separate origins of nif in the plant-associated Azoarcus and non-plant-associated Aromatoleum sub-groups.</title>
        <authorList>
            <person name="Lafos M."/>
            <person name="Maluk M."/>
            <person name="Batista M."/>
            <person name="Junghare M."/>
            <person name="Carmona M."/>
            <person name="Faoro H."/>
            <person name="Cruz L.M."/>
            <person name="Battistoni F."/>
            <person name="De Souza E."/>
            <person name="Pedrosa F."/>
            <person name="Chen W.-M."/>
            <person name="Poole P.S."/>
            <person name="Dixon R.A."/>
            <person name="James E.K."/>
        </authorList>
    </citation>
    <scope>NUCLEOTIDE SEQUENCE</scope>
    <source>
        <strain evidence="2">NSC3</strain>
    </source>
</reference>
<accession>A0A972FAA8</accession>
<evidence type="ECO:0000256" key="1">
    <source>
        <dbReference type="SAM" id="Phobius"/>
    </source>
</evidence>
<keyword evidence="3" id="KW-1185">Reference proteome</keyword>
<evidence type="ECO:0000313" key="2">
    <source>
        <dbReference type="EMBL" id="NMG03014.1"/>
    </source>
</evidence>
<organism evidence="2 3">
    <name type="scientific">Azoarcus taiwanensis</name>
    <dbReference type="NCBI Taxonomy" id="666964"/>
    <lineage>
        <taxon>Bacteria</taxon>
        <taxon>Pseudomonadati</taxon>
        <taxon>Pseudomonadota</taxon>
        <taxon>Betaproteobacteria</taxon>
        <taxon>Rhodocyclales</taxon>
        <taxon>Zoogloeaceae</taxon>
        <taxon>Azoarcus</taxon>
    </lineage>
</organism>